<evidence type="ECO:0000256" key="5">
    <source>
        <dbReference type="PIRSR" id="PIRSR000988-2"/>
    </source>
</evidence>
<dbReference type="SUPFAM" id="SSF56219">
    <property type="entry name" value="DNase I-like"/>
    <property type="match status" value="1"/>
</dbReference>
<dbReference type="InterPro" id="IPR005135">
    <property type="entry name" value="Endo/exonuclease/phosphatase"/>
</dbReference>
<evidence type="ECO:0000256" key="4">
    <source>
        <dbReference type="PIRNR" id="PIRNR000988"/>
    </source>
</evidence>
<feature type="signal peptide" evidence="6">
    <location>
        <begin position="1"/>
        <end position="24"/>
    </location>
</feature>
<keyword evidence="5" id="KW-1015">Disulfide bond</keyword>
<dbReference type="Gene3D" id="3.60.10.10">
    <property type="entry name" value="Endonuclease/exonuclease/phosphatase"/>
    <property type="match status" value="1"/>
</dbReference>
<protein>
    <recommendedName>
        <fullName evidence="4">Deoxyribonuclease</fullName>
    </recommendedName>
</protein>
<keyword evidence="4" id="KW-0255">Endonuclease</keyword>
<feature type="disulfide bond" description="Essential for enzymatic activity" evidence="5">
    <location>
        <begin position="167"/>
        <end position="204"/>
    </location>
</feature>
<evidence type="ECO:0000256" key="3">
    <source>
        <dbReference type="ARBA" id="ARBA00022801"/>
    </source>
</evidence>
<dbReference type="PANTHER" id="PTHR11371">
    <property type="entry name" value="DEOXYRIBONUCLEASE"/>
    <property type="match status" value="1"/>
</dbReference>
<dbReference type="CDD" id="cd10282">
    <property type="entry name" value="DNase1"/>
    <property type="match status" value="1"/>
</dbReference>
<feature type="chain" id="PRO_5044865932" description="Deoxyribonuclease" evidence="6">
    <location>
        <begin position="25"/>
        <end position="297"/>
    </location>
</feature>
<keyword evidence="6" id="KW-0732">Signal</keyword>
<keyword evidence="2 4" id="KW-0540">Nuclease</keyword>
<comment type="similarity">
    <text evidence="1 4">Belongs to the DNase I family.</text>
</comment>
<keyword evidence="9" id="KW-1185">Reference proteome</keyword>
<sequence length="297" mass="33691">MILRVSWLIGLCWLLAVTVPAALSLKIGAFNVRVLGPSKASKDNVMKYLAQIAVRYDILLIQEIRDNTGEAIQQLLQRIREEDHGIKVLKKYVYKEESGTDPFEREPYIVQFRASNCALKDFTLVAIHIAPLTAVSELIELKTVYEDVRRNLRTDNIIIMGDLNAACSYVPKKRWPDIDIRQNSKFWWPIGDEVDTTVNSNTDCAYDRFIIAGESMKAAVLPGSAGTFDFPAEYGLTEEKAMNVSDHYPIELSLQNCQSASSKASHRHQAMSTVMQGIQKLWKQFVGHFSRQHRVEL</sequence>
<evidence type="ECO:0000313" key="9">
    <source>
        <dbReference type="Proteomes" id="UP001519460"/>
    </source>
</evidence>
<evidence type="ECO:0000256" key="6">
    <source>
        <dbReference type="SAM" id="SignalP"/>
    </source>
</evidence>
<gene>
    <name evidence="8" type="ORF">BaRGS_00008835</name>
</gene>
<evidence type="ECO:0000259" key="7">
    <source>
        <dbReference type="Pfam" id="PF03372"/>
    </source>
</evidence>
<dbReference type="InterPro" id="IPR016202">
    <property type="entry name" value="DNase_I"/>
</dbReference>
<dbReference type="GO" id="GO:0016787">
    <property type="term" value="F:hydrolase activity"/>
    <property type="evidence" value="ECO:0007669"/>
    <property type="project" value="UniProtKB-KW"/>
</dbReference>
<organism evidence="8 9">
    <name type="scientific">Batillaria attramentaria</name>
    <dbReference type="NCBI Taxonomy" id="370345"/>
    <lineage>
        <taxon>Eukaryota</taxon>
        <taxon>Metazoa</taxon>
        <taxon>Spiralia</taxon>
        <taxon>Lophotrochozoa</taxon>
        <taxon>Mollusca</taxon>
        <taxon>Gastropoda</taxon>
        <taxon>Caenogastropoda</taxon>
        <taxon>Sorbeoconcha</taxon>
        <taxon>Cerithioidea</taxon>
        <taxon>Batillariidae</taxon>
        <taxon>Batillaria</taxon>
    </lineage>
</organism>
<reference evidence="8 9" key="1">
    <citation type="journal article" date="2023" name="Sci. Data">
        <title>Genome assembly of the Korean intertidal mud-creeper Batillaria attramentaria.</title>
        <authorList>
            <person name="Patra A.K."/>
            <person name="Ho P.T."/>
            <person name="Jun S."/>
            <person name="Lee S.J."/>
            <person name="Kim Y."/>
            <person name="Won Y.J."/>
        </authorList>
    </citation>
    <scope>NUCLEOTIDE SEQUENCE [LARGE SCALE GENOMIC DNA]</scope>
    <source>
        <strain evidence="8">Wonlab-2016</strain>
    </source>
</reference>
<feature type="domain" description="Endonuclease/exonuclease/phosphatase" evidence="7">
    <location>
        <begin position="29"/>
        <end position="247"/>
    </location>
</feature>
<dbReference type="EMBL" id="JACVVK020000040">
    <property type="protein sequence ID" value="KAK7499987.1"/>
    <property type="molecule type" value="Genomic_DNA"/>
</dbReference>
<dbReference type="SMART" id="SM00476">
    <property type="entry name" value="DNaseIc"/>
    <property type="match status" value="1"/>
</dbReference>
<dbReference type="GO" id="GO:0004519">
    <property type="term" value="F:endonuclease activity"/>
    <property type="evidence" value="ECO:0007669"/>
    <property type="project" value="UniProtKB-KW"/>
</dbReference>
<evidence type="ECO:0000256" key="1">
    <source>
        <dbReference type="ARBA" id="ARBA00007359"/>
    </source>
</evidence>
<dbReference type="AlphaFoldDB" id="A0ABD0LKZ1"/>
<accession>A0ABD0LKZ1</accession>
<name>A0ABD0LKZ1_9CAEN</name>
<proteinExistence type="inferred from homology"/>
<dbReference type="PANTHER" id="PTHR11371:SF33">
    <property type="entry name" value="ENDONUCLEASE_EXONUCLEASE_PHOSPHATASE DOMAIN-CONTAINING PROTEIN"/>
    <property type="match status" value="1"/>
</dbReference>
<dbReference type="Pfam" id="PF03372">
    <property type="entry name" value="Exo_endo_phos"/>
    <property type="match status" value="1"/>
</dbReference>
<evidence type="ECO:0000313" key="8">
    <source>
        <dbReference type="EMBL" id="KAK7499987.1"/>
    </source>
</evidence>
<dbReference type="InterPro" id="IPR036691">
    <property type="entry name" value="Endo/exonu/phosph_ase_sf"/>
</dbReference>
<dbReference type="PIRSF" id="PIRSF000988">
    <property type="entry name" value="DNase_I_euk"/>
    <property type="match status" value="1"/>
</dbReference>
<dbReference type="Proteomes" id="UP001519460">
    <property type="component" value="Unassembled WGS sequence"/>
</dbReference>
<keyword evidence="3 4" id="KW-0378">Hydrolase</keyword>
<comment type="caution">
    <text evidence="8">The sequence shown here is derived from an EMBL/GenBank/DDBJ whole genome shotgun (WGS) entry which is preliminary data.</text>
</comment>
<evidence type="ECO:0000256" key="2">
    <source>
        <dbReference type="ARBA" id="ARBA00022722"/>
    </source>
</evidence>